<comment type="caution">
    <text evidence="1">The sequence shown here is derived from an EMBL/GenBank/DDBJ whole genome shotgun (WGS) entry which is preliminary data.</text>
</comment>
<dbReference type="EMBL" id="MU117998">
    <property type="protein sequence ID" value="KAF9649425.1"/>
    <property type="molecule type" value="Genomic_DNA"/>
</dbReference>
<evidence type="ECO:0000313" key="1">
    <source>
        <dbReference type="EMBL" id="KAF9649425.1"/>
    </source>
</evidence>
<name>A0ACB6ZJ23_THEGA</name>
<dbReference type="Proteomes" id="UP000886501">
    <property type="component" value="Unassembled WGS sequence"/>
</dbReference>
<reference evidence="1" key="2">
    <citation type="journal article" date="2020" name="Nat. Commun.">
        <title>Large-scale genome sequencing of mycorrhizal fungi provides insights into the early evolution of symbiotic traits.</title>
        <authorList>
            <person name="Miyauchi S."/>
            <person name="Kiss E."/>
            <person name="Kuo A."/>
            <person name="Drula E."/>
            <person name="Kohler A."/>
            <person name="Sanchez-Garcia M."/>
            <person name="Morin E."/>
            <person name="Andreopoulos B."/>
            <person name="Barry K.W."/>
            <person name="Bonito G."/>
            <person name="Buee M."/>
            <person name="Carver A."/>
            <person name="Chen C."/>
            <person name="Cichocki N."/>
            <person name="Clum A."/>
            <person name="Culley D."/>
            <person name="Crous P.W."/>
            <person name="Fauchery L."/>
            <person name="Girlanda M."/>
            <person name="Hayes R.D."/>
            <person name="Keri Z."/>
            <person name="LaButti K."/>
            <person name="Lipzen A."/>
            <person name="Lombard V."/>
            <person name="Magnuson J."/>
            <person name="Maillard F."/>
            <person name="Murat C."/>
            <person name="Nolan M."/>
            <person name="Ohm R.A."/>
            <person name="Pangilinan J."/>
            <person name="Pereira M.F."/>
            <person name="Perotto S."/>
            <person name="Peter M."/>
            <person name="Pfister S."/>
            <person name="Riley R."/>
            <person name="Sitrit Y."/>
            <person name="Stielow J.B."/>
            <person name="Szollosi G."/>
            <person name="Zifcakova L."/>
            <person name="Stursova M."/>
            <person name="Spatafora J.W."/>
            <person name="Tedersoo L."/>
            <person name="Vaario L.M."/>
            <person name="Yamada A."/>
            <person name="Yan M."/>
            <person name="Wang P."/>
            <person name="Xu J."/>
            <person name="Bruns T."/>
            <person name="Baldrian P."/>
            <person name="Vilgalys R."/>
            <person name="Dunand C."/>
            <person name="Henrissat B."/>
            <person name="Grigoriev I.V."/>
            <person name="Hibbett D."/>
            <person name="Nagy L.G."/>
            <person name="Martin F.M."/>
        </authorList>
    </citation>
    <scope>NUCLEOTIDE SEQUENCE</scope>
    <source>
        <strain evidence="1">P2</strain>
    </source>
</reference>
<protein>
    <submittedName>
        <fullName evidence="1">Trehalase</fullName>
    </submittedName>
</protein>
<gene>
    <name evidence="1" type="ORF">BDM02DRAFT_3113834</name>
</gene>
<reference evidence="1" key="1">
    <citation type="submission" date="2019-10" db="EMBL/GenBank/DDBJ databases">
        <authorList>
            <consortium name="DOE Joint Genome Institute"/>
            <person name="Kuo A."/>
            <person name="Miyauchi S."/>
            <person name="Kiss E."/>
            <person name="Drula E."/>
            <person name="Kohler A."/>
            <person name="Sanchez-Garcia M."/>
            <person name="Andreopoulos B."/>
            <person name="Barry K.W."/>
            <person name="Bonito G."/>
            <person name="Buee M."/>
            <person name="Carver A."/>
            <person name="Chen C."/>
            <person name="Cichocki N."/>
            <person name="Clum A."/>
            <person name="Culley D."/>
            <person name="Crous P.W."/>
            <person name="Fauchery L."/>
            <person name="Girlanda M."/>
            <person name="Hayes R."/>
            <person name="Keri Z."/>
            <person name="Labutti K."/>
            <person name="Lipzen A."/>
            <person name="Lombard V."/>
            <person name="Magnuson J."/>
            <person name="Maillard F."/>
            <person name="Morin E."/>
            <person name="Murat C."/>
            <person name="Nolan M."/>
            <person name="Ohm R."/>
            <person name="Pangilinan J."/>
            <person name="Pereira M."/>
            <person name="Perotto S."/>
            <person name="Peter M."/>
            <person name="Riley R."/>
            <person name="Sitrit Y."/>
            <person name="Stielow B."/>
            <person name="Szollosi G."/>
            <person name="Zifcakova L."/>
            <person name="Stursova M."/>
            <person name="Spatafora J.W."/>
            <person name="Tedersoo L."/>
            <person name="Vaario L.-M."/>
            <person name="Yamada A."/>
            <person name="Yan M."/>
            <person name="Wang P."/>
            <person name="Xu J."/>
            <person name="Bruns T."/>
            <person name="Baldrian P."/>
            <person name="Vilgalys R."/>
            <person name="Henrissat B."/>
            <person name="Grigoriev I.V."/>
            <person name="Hibbett D."/>
            <person name="Nagy L.G."/>
            <person name="Martin F.M."/>
        </authorList>
    </citation>
    <scope>NUCLEOTIDE SEQUENCE</scope>
    <source>
        <strain evidence="1">P2</strain>
    </source>
</reference>
<organism evidence="1 2">
    <name type="scientific">Thelephora ganbajun</name>
    <name type="common">Ganba fungus</name>
    <dbReference type="NCBI Taxonomy" id="370292"/>
    <lineage>
        <taxon>Eukaryota</taxon>
        <taxon>Fungi</taxon>
        <taxon>Dikarya</taxon>
        <taxon>Basidiomycota</taxon>
        <taxon>Agaricomycotina</taxon>
        <taxon>Agaricomycetes</taxon>
        <taxon>Thelephorales</taxon>
        <taxon>Thelephoraceae</taxon>
        <taxon>Thelephora</taxon>
    </lineage>
</organism>
<accession>A0ACB6ZJ23</accession>
<keyword evidence="2" id="KW-1185">Reference proteome</keyword>
<proteinExistence type="predicted"/>
<evidence type="ECO:0000313" key="2">
    <source>
        <dbReference type="Proteomes" id="UP000886501"/>
    </source>
</evidence>
<sequence length="734" mass="79936">MSWTTLLTAVLLGVELVTAIPNPQQASPTLTHSTAVANPSNPSSSLPSQVALPPTQPWCPSKIFCAGPLLQTVNVAGLYPDQKTFVDKPTDKPPSQVLTDFAAINGTSLTPGQVEKFVDADFSGEGLELEAVAIPNFKTNPAFLDGVKDPIVKAWSGVVHSYWAQLIRNTNDSTLCDGVACESSLIPLNHTFVVPGGRFREIYYWDSFWIIQGLIQSELYDMANFTLQNFMDQLEKFGFVPNGGRIYYLNRSQPPLFIHMLDQYVKATNDTGILERALPLAELELEWWSKNRTIQVTSSYTSQTYNMSHYAVVNSAPRPESYFVDYQTATGANLTEQQRSDLYAELASGAESGWDYSSRWLKQPLAGNLTNQLPKLRTLNVRNTIPVDLNSILYKSHQILADYFEKGGFTPQATSHRETALKLRDGILDLFWDSKKLAFYDYNLTSNARNNLYSAATFYPFWVGIVPSDVLSDQGKAFGAFASVNLVMNRYNGTLPATFVETGLQWDLPNAWPPHQYIALDALRNLPSNLTTNAVPGGKSFDLVPSGQLGITEDQLPSQPIRGGGDVRVDVSKLSGTVVNGGTAVNGEGWSQTLQRELANRYTSAALCSWYATGGSIPNLLPRRSDQQLNLTGSLTNTGNMFEKFSYFEIDSAGRGGEYTVQAGFGWTNGVALWIAHTYGSVLDAPKCPNITTNAVPGGGNTGGGKSGAFRIGASPVSVTVSAVLAVVVSGMVL</sequence>